<evidence type="ECO:0000313" key="2">
    <source>
        <dbReference type="Proteomes" id="UP000326903"/>
    </source>
</evidence>
<comment type="caution">
    <text evidence="1">The sequence shown here is derived from an EMBL/GenBank/DDBJ whole genome shotgun (WGS) entry which is preliminary data.</text>
</comment>
<dbReference type="PROSITE" id="PS51257">
    <property type="entry name" value="PROKAR_LIPOPROTEIN"/>
    <property type="match status" value="1"/>
</dbReference>
<dbReference type="Gene3D" id="2.60.40.10">
    <property type="entry name" value="Immunoglobulins"/>
    <property type="match status" value="1"/>
</dbReference>
<dbReference type="Pfam" id="PF07610">
    <property type="entry name" value="DUF1573"/>
    <property type="match status" value="1"/>
</dbReference>
<dbReference type="InterPro" id="IPR013783">
    <property type="entry name" value="Ig-like_fold"/>
</dbReference>
<keyword evidence="2" id="KW-1185">Reference proteome</keyword>
<dbReference type="PANTHER" id="PTHR37833:SF1">
    <property type="entry name" value="SIGNAL PEPTIDE PROTEIN"/>
    <property type="match status" value="1"/>
</dbReference>
<dbReference type="EMBL" id="VYQF01000001">
    <property type="protein sequence ID" value="KAA9040664.1"/>
    <property type="molecule type" value="Genomic_DNA"/>
</dbReference>
<gene>
    <name evidence="1" type="ORF">FW778_01085</name>
</gene>
<evidence type="ECO:0000313" key="1">
    <source>
        <dbReference type="EMBL" id="KAA9040664.1"/>
    </source>
</evidence>
<sequence length="145" mass="15736">MNRLIACVCITIMFISCNIRNTRNKPDALVSNATAQFTDSTTVQLIDSAYNFGSVTDGDKVEYSYRFRNTGNHPLIVASAMASCGCTVPEKPEEPIKPGETGFLKVVFNSKGRVGDVHKTITVTSNAYPSFPLLELTGKVVPADK</sequence>
<accession>A0A5J5ILC4</accession>
<organism evidence="1 2">
    <name type="scientific">Ginsengibacter hankyongi</name>
    <dbReference type="NCBI Taxonomy" id="2607284"/>
    <lineage>
        <taxon>Bacteria</taxon>
        <taxon>Pseudomonadati</taxon>
        <taxon>Bacteroidota</taxon>
        <taxon>Chitinophagia</taxon>
        <taxon>Chitinophagales</taxon>
        <taxon>Chitinophagaceae</taxon>
        <taxon>Ginsengibacter</taxon>
    </lineage>
</organism>
<dbReference type="InterPro" id="IPR011467">
    <property type="entry name" value="DUF1573"/>
</dbReference>
<protein>
    <submittedName>
        <fullName evidence="1">DUF1573 domain-containing protein</fullName>
    </submittedName>
</protein>
<dbReference type="PANTHER" id="PTHR37833">
    <property type="entry name" value="LIPOPROTEIN-RELATED"/>
    <property type="match status" value="1"/>
</dbReference>
<reference evidence="1 2" key="1">
    <citation type="submission" date="2019-09" db="EMBL/GenBank/DDBJ databases">
        <title>Draft genome sequence of Ginsengibacter sp. BR5-29.</title>
        <authorList>
            <person name="Im W.-T."/>
        </authorList>
    </citation>
    <scope>NUCLEOTIDE SEQUENCE [LARGE SCALE GENOMIC DNA]</scope>
    <source>
        <strain evidence="1 2">BR5-29</strain>
    </source>
</reference>
<dbReference type="Proteomes" id="UP000326903">
    <property type="component" value="Unassembled WGS sequence"/>
</dbReference>
<dbReference type="RefSeq" id="WP_150412723.1">
    <property type="nucleotide sequence ID" value="NZ_VYQF01000001.1"/>
</dbReference>
<dbReference type="AlphaFoldDB" id="A0A5J5ILC4"/>
<proteinExistence type="predicted"/>
<name>A0A5J5ILC4_9BACT</name>